<dbReference type="SUPFAM" id="SSF89623">
    <property type="entry name" value="Ribose/Galactose isomerase RpiB/AlsB"/>
    <property type="match status" value="1"/>
</dbReference>
<accession>A0A0G1QA63</accession>
<dbReference type="PANTHER" id="PTHR30345:SF0">
    <property type="entry name" value="DNA DAMAGE-REPAIR_TOLERATION PROTEIN DRT102"/>
    <property type="match status" value="1"/>
</dbReference>
<reference evidence="2 3" key="1">
    <citation type="journal article" date="2015" name="Nature">
        <title>rRNA introns, odd ribosomes, and small enigmatic genomes across a large radiation of phyla.</title>
        <authorList>
            <person name="Brown C.T."/>
            <person name="Hug L.A."/>
            <person name="Thomas B.C."/>
            <person name="Sharon I."/>
            <person name="Castelle C.J."/>
            <person name="Singh A."/>
            <person name="Wilkins M.J."/>
            <person name="Williams K.H."/>
            <person name="Banfield J.F."/>
        </authorList>
    </citation>
    <scope>NUCLEOTIDE SEQUENCE [LARGE SCALE GENOMIC DNA]</scope>
</reference>
<dbReference type="PATRIC" id="fig|1618994.3.peg.138"/>
<dbReference type="AlphaFoldDB" id="A0A0G1QA63"/>
<comment type="caution">
    <text evidence="2">The sequence shown here is derived from an EMBL/GenBank/DDBJ whole genome shotgun (WGS) entry which is preliminary data.</text>
</comment>
<dbReference type="InterPro" id="IPR036569">
    <property type="entry name" value="RpiB_LacA_LacB_sf"/>
</dbReference>
<dbReference type="PANTHER" id="PTHR30345">
    <property type="entry name" value="RIBOSE-5-PHOSPHATE ISOMERASE B"/>
    <property type="match status" value="1"/>
</dbReference>
<comment type="similarity">
    <text evidence="1">Belongs to the LacAB/RpiB family.</text>
</comment>
<dbReference type="GO" id="GO:0009052">
    <property type="term" value="P:pentose-phosphate shunt, non-oxidative branch"/>
    <property type="evidence" value="ECO:0007669"/>
    <property type="project" value="TreeGrafter"/>
</dbReference>
<sequence length="154" mass="17205">MKPHLYIGADHAGWEYKETLKTDLIAQGFEVTDLGNAHLVEDDDYPDFSYAVAQRVATDPLARGILLCANAQGVSIVANKVKGIRAATGFDEQVAQTSRTDDDSNVLCLPARHLSKQEVLKITTLWLQTDFSGEERHLRRLQKLSEIESHIYPL</sequence>
<evidence type="ECO:0000256" key="1">
    <source>
        <dbReference type="ARBA" id="ARBA00008754"/>
    </source>
</evidence>
<dbReference type="GO" id="GO:0004751">
    <property type="term" value="F:ribose-5-phosphate isomerase activity"/>
    <property type="evidence" value="ECO:0007669"/>
    <property type="project" value="TreeGrafter"/>
</dbReference>
<evidence type="ECO:0008006" key="4">
    <source>
        <dbReference type="Google" id="ProtNLM"/>
    </source>
</evidence>
<dbReference type="InterPro" id="IPR003500">
    <property type="entry name" value="RpiB_LacA_LacB"/>
</dbReference>
<name>A0A0G1QA63_9BACT</name>
<evidence type="ECO:0000313" key="3">
    <source>
        <dbReference type="Proteomes" id="UP000034795"/>
    </source>
</evidence>
<dbReference type="GO" id="GO:0019316">
    <property type="term" value="P:D-allose catabolic process"/>
    <property type="evidence" value="ECO:0007669"/>
    <property type="project" value="TreeGrafter"/>
</dbReference>
<dbReference type="PIRSF" id="PIRSF005384">
    <property type="entry name" value="RpiB_LacA_B"/>
    <property type="match status" value="1"/>
</dbReference>
<evidence type="ECO:0000313" key="2">
    <source>
        <dbReference type="EMBL" id="KKU41682.1"/>
    </source>
</evidence>
<proteinExistence type="inferred from homology"/>
<dbReference type="NCBIfam" id="TIGR00689">
    <property type="entry name" value="rpiB_lacA_lacB"/>
    <property type="match status" value="1"/>
</dbReference>
<gene>
    <name evidence="2" type="ORF">UX57_C0002G0052</name>
</gene>
<protein>
    <recommendedName>
        <fullName evidence="4">Ribose-5-phosphate isomerase</fullName>
    </recommendedName>
</protein>
<dbReference type="NCBIfam" id="NF004051">
    <property type="entry name" value="PRK05571.1"/>
    <property type="match status" value="1"/>
</dbReference>
<dbReference type="Gene3D" id="3.40.1400.10">
    <property type="entry name" value="Sugar-phosphate isomerase, RpiB/LacA/LacB"/>
    <property type="match status" value="1"/>
</dbReference>
<dbReference type="EMBL" id="LCMS01000002">
    <property type="protein sequence ID" value="KKU41682.1"/>
    <property type="molecule type" value="Genomic_DNA"/>
</dbReference>
<organism evidence="2 3">
    <name type="scientific">Candidatus Uhrbacteria bacterium GW2011_GWE2_46_68</name>
    <dbReference type="NCBI Taxonomy" id="1618994"/>
    <lineage>
        <taxon>Bacteria</taxon>
        <taxon>Candidatus Uhriibacteriota</taxon>
    </lineage>
</organism>
<dbReference type="STRING" id="1618994.UX57_C0002G0052"/>
<dbReference type="Proteomes" id="UP000034795">
    <property type="component" value="Unassembled WGS sequence"/>
</dbReference>
<dbReference type="Pfam" id="PF02502">
    <property type="entry name" value="LacAB_rpiB"/>
    <property type="match status" value="1"/>
</dbReference>